<evidence type="ECO:0000313" key="4">
    <source>
        <dbReference type="EMBL" id="HHS30621.1"/>
    </source>
</evidence>
<keyword evidence="3" id="KW-0406">Ion transport</keyword>
<organism evidence="4">
    <name type="scientific">Desulfobacca acetoxidans</name>
    <dbReference type="NCBI Taxonomy" id="60893"/>
    <lineage>
        <taxon>Bacteria</taxon>
        <taxon>Pseudomonadati</taxon>
        <taxon>Thermodesulfobacteriota</taxon>
        <taxon>Desulfobaccia</taxon>
        <taxon>Desulfobaccales</taxon>
        <taxon>Desulfobaccaceae</taxon>
        <taxon>Desulfobacca</taxon>
    </lineage>
</organism>
<sequence length="109" mass="12194">MKPGTWDKLGFFCLGDDLTRLSFALAGIPGETPGDSRETRHLLQRLGADPKVGIILITERLARETAEEITRLRQQDYPPIILEIPEFSGPLPSRLSPWEQVQKWLGLAG</sequence>
<evidence type="ECO:0000256" key="2">
    <source>
        <dbReference type="ARBA" id="ARBA00022448"/>
    </source>
</evidence>
<keyword evidence="2" id="KW-0813">Transport</keyword>
<dbReference type="Pfam" id="PF01990">
    <property type="entry name" value="ATP-synt_F"/>
    <property type="match status" value="1"/>
</dbReference>
<evidence type="ECO:0000256" key="3">
    <source>
        <dbReference type="ARBA" id="ARBA00023065"/>
    </source>
</evidence>
<proteinExistence type="inferred from homology"/>
<dbReference type="InterPro" id="IPR036906">
    <property type="entry name" value="ATPase_V1_fsu_sf"/>
</dbReference>
<evidence type="ECO:0008006" key="5">
    <source>
        <dbReference type="Google" id="ProtNLM"/>
    </source>
</evidence>
<dbReference type="EMBL" id="DTGR01000203">
    <property type="protein sequence ID" value="HHS30621.1"/>
    <property type="molecule type" value="Genomic_DNA"/>
</dbReference>
<name>A0A7V6DQY7_9BACT</name>
<evidence type="ECO:0000256" key="1">
    <source>
        <dbReference type="ARBA" id="ARBA00010148"/>
    </source>
</evidence>
<comment type="caution">
    <text evidence="4">The sequence shown here is derived from an EMBL/GenBank/DDBJ whole genome shotgun (WGS) entry which is preliminary data.</text>
</comment>
<dbReference type="GO" id="GO:0046961">
    <property type="term" value="F:proton-transporting ATPase activity, rotational mechanism"/>
    <property type="evidence" value="ECO:0007669"/>
    <property type="project" value="InterPro"/>
</dbReference>
<dbReference type="Gene3D" id="3.40.50.10580">
    <property type="entry name" value="ATPase, V1 complex, subunit F"/>
    <property type="match status" value="1"/>
</dbReference>
<accession>A0A7V6DQY7</accession>
<comment type="similarity">
    <text evidence="1">Belongs to the V-ATPase F subunit family.</text>
</comment>
<gene>
    <name evidence="4" type="ORF">ENV52_13085</name>
</gene>
<dbReference type="InterPro" id="IPR008218">
    <property type="entry name" value="ATPase_V1-cplx_f_g_su"/>
</dbReference>
<dbReference type="AlphaFoldDB" id="A0A7V6DQY7"/>
<dbReference type="SUPFAM" id="SSF159468">
    <property type="entry name" value="AtpF-like"/>
    <property type="match status" value="1"/>
</dbReference>
<reference evidence="4" key="1">
    <citation type="journal article" date="2020" name="mSystems">
        <title>Genome- and Community-Level Interaction Insights into Carbon Utilization and Element Cycling Functions of Hydrothermarchaeota in Hydrothermal Sediment.</title>
        <authorList>
            <person name="Zhou Z."/>
            <person name="Liu Y."/>
            <person name="Xu W."/>
            <person name="Pan J."/>
            <person name="Luo Z.H."/>
            <person name="Li M."/>
        </authorList>
    </citation>
    <scope>NUCLEOTIDE SEQUENCE [LARGE SCALE GENOMIC DNA]</scope>
    <source>
        <strain evidence="4">SpSt-767</strain>
    </source>
</reference>
<protein>
    <recommendedName>
        <fullName evidence="5">Vacuolar H+transporting two-sector ATPase F subunit</fullName>
    </recommendedName>
</protein>